<organism evidence="1 2">
    <name type="scientific">Stegodyphus mimosarum</name>
    <name type="common">African social velvet spider</name>
    <dbReference type="NCBI Taxonomy" id="407821"/>
    <lineage>
        <taxon>Eukaryota</taxon>
        <taxon>Metazoa</taxon>
        <taxon>Ecdysozoa</taxon>
        <taxon>Arthropoda</taxon>
        <taxon>Chelicerata</taxon>
        <taxon>Arachnida</taxon>
        <taxon>Araneae</taxon>
        <taxon>Araneomorphae</taxon>
        <taxon>Entelegynae</taxon>
        <taxon>Eresoidea</taxon>
        <taxon>Eresidae</taxon>
        <taxon>Stegodyphus</taxon>
    </lineage>
</organism>
<evidence type="ECO:0000313" key="1">
    <source>
        <dbReference type="EMBL" id="KFM78267.1"/>
    </source>
</evidence>
<gene>
    <name evidence="1" type="ORF">X975_06654</name>
</gene>
<feature type="non-terminal residue" evidence="1">
    <location>
        <position position="1"/>
    </location>
</feature>
<keyword evidence="2" id="KW-1185">Reference proteome</keyword>
<dbReference type="AlphaFoldDB" id="A0A087ULM8"/>
<name>A0A087ULM8_STEMI</name>
<sequence length="76" mass="8570">HFSDEITFSFDGAKTNKVRIPELKSADTEEIEIVPDIHIPDDTSTSLGSDFTIENEYLGVKLKNFSNIHYQVITTP</sequence>
<evidence type="ECO:0000313" key="2">
    <source>
        <dbReference type="Proteomes" id="UP000054359"/>
    </source>
</evidence>
<proteinExistence type="predicted"/>
<dbReference type="EMBL" id="KK120429">
    <property type="protein sequence ID" value="KFM78267.1"/>
    <property type="molecule type" value="Genomic_DNA"/>
</dbReference>
<dbReference type="OrthoDB" id="6421676at2759"/>
<accession>A0A087ULM8</accession>
<feature type="non-terminal residue" evidence="1">
    <location>
        <position position="76"/>
    </location>
</feature>
<reference evidence="1 2" key="1">
    <citation type="submission" date="2013-11" db="EMBL/GenBank/DDBJ databases">
        <title>Genome sequencing of Stegodyphus mimosarum.</title>
        <authorList>
            <person name="Bechsgaard J."/>
        </authorList>
    </citation>
    <scope>NUCLEOTIDE SEQUENCE [LARGE SCALE GENOMIC DNA]</scope>
</reference>
<dbReference type="Proteomes" id="UP000054359">
    <property type="component" value="Unassembled WGS sequence"/>
</dbReference>
<protein>
    <submittedName>
        <fullName evidence="1">Uncharacterized protein</fullName>
    </submittedName>
</protein>